<feature type="chain" id="PRO_5012167113" description="beta-N-acetylhexosaminidase" evidence="7">
    <location>
        <begin position="31"/>
        <end position="532"/>
    </location>
</feature>
<dbReference type="Proteomes" id="UP000192591">
    <property type="component" value="Unassembled WGS sequence"/>
</dbReference>
<comment type="caution">
    <text evidence="10">The sequence shown here is derived from an EMBL/GenBank/DDBJ whole genome shotgun (WGS) entry which is preliminary data.</text>
</comment>
<evidence type="ECO:0000259" key="9">
    <source>
        <dbReference type="Pfam" id="PF02838"/>
    </source>
</evidence>
<proteinExistence type="inferred from homology"/>
<accession>A0A1V9A7T4</accession>
<keyword evidence="4" id="KW-0378">Hydrolase</keyword>
<evidence type="ECO:0000313" key="11">
    <source>
        <dbReference type="Proteomes" id="UP000192591"/>
    </source>
</evidence>
<dbReference type="SUPFAM" id="SSF51445">
    <property type="entry name" value="(Trans)glycosidases"/>
    <property type="match status" value="1"/>
</dbReference>
<dbReference type="SUPFAM" id="SSF55545">
    <property type="entry name" value="beta-N-acetylhexosaminidase-like domain"/>
    <property type="match status" value="1"/>
</dbReference>
<feature type="domain" description="Glycoside hydrolase family 20 catalytic" evidence="8">
    <location>
        <begin position="178"/>
        <end position="346"/>
    </location>
</feature>
<dbReference type="GO" id="GO:0005975">
    <property type="term" value="P:carbohydrate metabolic process"/>
    <property type="evidence" value="ECO:0007669"/>
    <property type="project" value="InterPro"/>
</dbReference>
<comment type="catalytic activity">
    <reaction evidence="1">
        <text>Hydrolysis of terminal non-reducing N-acetyl-D-hexosamine residues in N-acetyl-beta-D-hexosaminides.</text>
        <dbReference type="EC" id="3.2.1.52"/>
    </reaction>
</comment>
<dbReference type="GO" id="GO:0004563">
    <property type="term" value="F:beta-N-acetylhexosaminidase activity"/>
    <property type="evidence" value="ECO:0007669"/>
    <property type="project" value="UniProtKB-EC"/>
</dbReference>
<dbReference type="InterPro" id="IPR017853">
    <property type="entry name" value="GH"/>
</dbReference>
<dbReference type="GO" id="GO:0030203">
    <property type="term" value="P:glycosaminoglycan metabolic process"/>
    <property type="evidence" value="ECO:0007669"/>
    <property type="project" value="TreeGrafter"/>
</dbReference>
<feature type="domain" description="Glycoside hydrolase family 20 catalytic" evidence="8">
    <location>
        <begin position="352"/>
        <end position="495"/>
    </location>
</feature>
<keyword evidence="7" id="KW-0732">Signal</keyword>
<dbReference type="Gene3D" id="3.30.379.10">
    <property type="entry name" value="Chitobiase/beta-hexosaminidase domain 2-like"/>
    <property type="match status" value="1"/>
</dbReference>
<name>A0A1V9A7T4_SACPI</name>
<evidence type="ECO:0000256" key="2">
    <source>
        <dbReference type="ARBA" id="ARBA00006285"/>
    </source>
</evidence>
<dbReference type="CDD" id="cd06568">
    <property type="entry name" value="GH20_SpHex_like"/>
    <property type="match status" value="1"/>
</dbReference>
<evidence type="ECO:0000259" key="8">
    <source>
        <dbReference type="Pfam" id="PF00728"/>
    </source>
</evidence>
<dbReference type="PRINTS" id="PR00738">
    <property type="entry name" value="GLHYDRLASE20"/>
</dbReference>
<dbReference type="InterPro" id="IPR025705">
    <property type="entry name" value="Beta_hexosaminidase_sua/sub"/>
</dbReference>
<dbReference type="PANTHER" id="PTHR22600:SF57">
    <property type="entry name" value="BETA-N-ACETYLHEXOSAMINIDASE"/>
    <property type="match status" value="1"/>
</dbReference>
<dbReference type="InterPro" id="IPR029018">
    <property type="entry name" value="Hex-like_dom2"/>
</dbReference>
<evidence type="ECO:0000256" key="1">
    <source>
        <dbReference type="ARBA" id="ARBA00001231"/>
    </source>
</evidence>
<gene>
    <name evidence="10" type="ORF">B1813_10160</name>
</gene>
<keyword evidence="11" id="KW-1185">Reference proteome</keyword>
<evidence type="ECO:0000256" key="5">
    <source>
        <dbReference type="ARBA" id="ARBA00023295"/>
    </source>
</evidence>
<sequence length="532" mass="58119">MRRSKPRVTLAAAVAFTAALSVSTALPAAAEPGTADSPLTAVIPAPAEVEADPGADYRLKPSTLVRTEPGSAAARAVGRQLADTLRPATGYPMPVVPAHGPANGISLLLDDVGDDLGREGYRLAVSPRGVTVRANTPAGLFAGSQTLRQLLPAAIDSDSRQHAAWTVPGGSITDHPRYDYRGAMLDIARHFHTPDEIKSYIDELARYKINHLHLHLTDDQGWRIEIESWPELTTVGGGPGTGVDGVGGGFLTKEDYRDLVSYAADRYITIVPEIDMPGHTNSALSTYAELNCDGVAPPPRTDMAVGYSSLCIDKEITYEFVEDVIQEIAELTPGPYLHIGGDEAHVTSEEEYRTFMRRAVPLVEKYGKRPFGWNEIVRAEPTTDTVAQYWGTATEHAEIADAVERGHQVIMSPANRTYLDMKYDEDTPLGLSWAGYIEVRDAYDWDPGAHVTGVGEDAVLGVEAPLWSETLRSLDHIEYMALPRLTAVAELGWSPRSSHDWPSFRERLAEQGPRWEARDAGFYRSPQVPWAE</sequence>
<evidence type="ECO:0000256" key="6">
    <source>
        <dbReference type="PIRSR" id="PIRSR625705-1"/>
    </source>
</evidence>
<dbReference type="EMBL" id="MWIH01000005">
    <property type="protein sequence ID" value="OQO93182.1"/>
    <property type="molecule type" value="Genomic_DNA"/>
</dbReference>
<dbReference type="STRING" id="1962155.B1813_10160"/>
<organism evidence="10 11">
    <name type="scientific">Saccharomonospora piscinae</name>
    <dbReference type="NCBI Taxonomy" id="687388"/>
    <lineage>
        <taxon>Bacteria</taxon>
        <taxon>Bacillati</taxon>
        <taxon>Actinomycetota</taxon>
        <taxon>Actinomycetes</taxon>
        <taxon>Pseudonocardiales</taxon>
        <taxon>Pseudonocardiaceae</taxon>
        <taxon>Saccharomonospora</taxon>
    </lineage>
</organism>
<dbReference type="InterPro" id="IPR015883">
    <property type="entry name" value="Glyco_hydro_20_cat"/>
</dbReference>
<dbReference type="AlphaFoldDB" id="A0A1V9A7T4"/>
<dbReference type="Pfam" id="PF00728">
    <property type="entry name" value="Glyco_hydro_20"/>
    <property type="match status" value="2"/>
</dbReference>
<comment type="similarity">
    <text evidence="2">Belongs to the glycosyl hydrolase 20 family.</text>
</comment>
<protein>
    <recommendedName>
        <fullName evidence="3">beta-N-acetylhexosaminidase</fullName>
        <ecNumber evidence="3">3.2.1.52</ecNumber>
    </recommendedName>
</protein>
<dbReference type="RefSeq" id="WP_081192325.1">
    <property type="nucleotide sequence ID" value="NZ_MWIH01000005.1"/>
</dbReference>
<dbReference type="EC" id="3.2.1.52" evidence="3"/>
<dbReference type="InterPro" id="IPR015882">
    <property type="entry name" value="HEX_bac_N"/>
</dbReference>
<feature type="active site" description="Proton donor" evidence="6">
    <location>
        <position position="343"/>
    </location>
</feature>
<feature type="domain" description="Beta-hexosaminidase bacterial type N-terminal" evidence="9">
    <location>
        <begin position="41"/>
        <end position="175"/>
    </location>
</feature>
<evidence type="ECO:0000313" key="10">
    <source>
        <dbReference type="EMBL" id="OQO93182.1"/>
    </source>
</evidence>
<keyword evidence="5" id="KW-0326">Glycosidase</keyword>
<dbReference type="Gene3D" id="3.20.20.80">
    <property type="entry name" value="Glycosidases"/>
    <property type="match status" value="1"/>
</dbReference>
<feature type="signal peptide" evidence="7">
    <location>
        <begin position="1"/>
        <end position="30"/>
    </location>
</feature>
<evidence type="ECO:0000256" key="4">
    <source>
        <dbReference type="ARBA" id="ARBA00022801"/>
    </source>
</evidence>
<evidence type="ECO:0000256" key="7">
    <source>
        <dbReference type="SAM" id="SignalP"/>
    </source>
</evidence>
<evidence type="ECO:0000256" key="3">
    <source>
        <dbReference type="ARBA" id="ARBA00012663"/>
    </source>
</evidence>
<dbReference type="Pfam" id="PF02838">
    <property type="entry name" value="Glyco_hydro_20b"/>
    <property type="match status" value="1"/>
</dbReference>
<dbReference type="PANTHER" id="PTHR22600">
    <property type="entry name" value="BETA-HEXOSAMINIDASE"/>
    <property type="match status" value="1"/>
</dbReference>
<reference evidence="10 11" key="1">
    <citation type="submission" date="2017-02" db="EMBL/GenBank/DDBJ databases">
        <title>Draft genome of Saccharomonospora sp. 154.</title>
        <authorList>
            <person name="Alonso-Carmona G.S."/>
            <person name="De La Haba R."/>
            <person name="Vera-Gargallo B."/>
            <person name="Sandoval-Trujillo A.H."/>
            <person name="Ramirez-Duran N."/>
            <person name="Ventosa A."/>
        </authorList>
    </citation>
    <scope>NUCLEOTIDE SEQUENCE [LARGE SCALE GENOMIC DNA]</scope>
    <source>
        <strain evidence="10 11">LRS4.154</strain>
    </source>
</reference>
<dbReference type="GO" id="GO:0016020">
    <property type="term" value="C:membrane"/>
    <property type="evidence" value="ECO:0007669"/>
    <property type="project" value="TreeGrafter"/>
</dbReference>